<feature type="domain" description="HTH lacI-type" evidence="4">
    <location>
        <begin position="6"/>
        <end position="60"/>
    </location>
</feature>
<evidence type="ECO:0000259" key="5">
    <source>
        <dbReference type="PROSITE" id="PS50943"/>
    </source>
</evidence>
<dbReference type="Gene3D" id="1.10.260.40">
    <property type="entry name" value="lambda repressor-like DNA-binding domains"/>
    <property type="match status" value="1"/>
</dbReference>
<dbReference type="GO" id="GO:0003677">
    <property type="term" value="F:DNA binding"/>
    <property type="evidence" value="ECO:0007669"/>
    <property type="project" value="UniProtKB-KW"/>
</dbReference>
<keyword evidence="3" id="KW-0804">Transcription</keyword>
<name>A0ABP8M7W9_9BACT</name>
<dbReference type="CDD" id="cd01392">
    <property type="entry name" value="HTH_LacI"/>
    <property type="match status" value="1"/>
</dbReference>
<feature type="domain" description="HTH cro/C1-type" evidence="5">
    <location>
        <begin position="7"/>
        <end position="36"/>
    </location>
</feature>
<evidence type="ECO:0000259" key="4">
    <source>
        <dbReference type="PROSITE" id="PS50932"/>
    </source>
</evidence>
<evidence type="ECO:0000256" key="2">
    <source>
        <dbReference type="ARBA" id="ARBA00023125"/>
    </source>
</evidence>
<gene>
    <name evidence="6" type="ORF">GCM10023091_33730</name>
</gene>
<dbReference type="Proteomes" id="UP001501508">
    <property type="component" value="Unassembled WGS sequence"/>
</dbReference>
<dbReference type="PANTHER" id="PTHR30146:SF109">
    <property type="entry name" value="HTH-TYPE TRANSCRIPTIONAL REGULATOR GALS"/>
    <property type="match status" value="1"/>
</dbReference>
<dbReference type="SUPFAM" id="SSF53822">
    <property type="entry name" value="Periplasmic binding protein-like I"/>
    <property type="match status" value="1"/>
</dbReference>
<reference evidence="7" key="1">
    <citation type="journal article" date="2019" name="Int. J. Syst. Evol. Microbiol.">
        <title>The Global Catalogue of Microorganisms (GCM) 10K type strain sequencing project: providing services to taxonomists for standard genome sequencing and annotation.</title>
        <authorList>
            <consortium name="The Broad Institute Genomics Platform"/>
            <consortium name="The Broad Institute Genome Sequencing Center for Infectious Disease"/>
            <person name="Wu L."/>
            <person name="Ma J."/>
        </authorList>
    </citation>
    <scope>NUCLEOTIDE SEQUENCE [LARGE SCALE GENOMIC DNA]</scope>
    <source>
        <strain evidence="7">JCM 31920</strain>
    </source>
</reference>
<dbReference type="CDD" id="cd06267">
    <property type="entry name" value="PBP1_LacI_sugar_binding-like"/>
    <property type="match status" value="1"/>
</dbReference>
<dbReference type="EMBL" id="BAABEY010000031">
    <property type="protein sequence ID" value="GAA4444091.1"/>
    <property type="molecule type" value="Genomic_DNA"/>
</dbReference>
<keyword evidence="1" id="KW-0805">Transcription regulation</keyword>
<dbReference type="PROSITE" id="PS50932">
    <property type="entry name" value="HTH_LACI_2"/>
    <property type="match status" value="1"/>
</dbReference>
<evidence type="ECO:0000313" key="7">
    <source>
        <dbReference type="Proteomes" id="UP001501508"/>
    </source>
</evidence>
<keyword evidence="2 6" id="KW-0238">DNA-binding</keyword>
<dbReference type="RefSeq" id="WP_345031350.1">
    <property type="nucleotide sequence ID" value="NZ_BAABEY010000031.1"/>
</dbReference>
<comment type="caution">
    <text evidence="6">The sequence shown here is derived from an EMBL/GenBank/DDBJ whole genome shotgun (WGS) entry which is preliminary data.</text>
</comment>
<dbReference type="InterPro" id="IPR001761">
    <property type="entry name" value="Peripla_BP/Lac1_sug-bd_dom"/>
</dbReference>
<dbReference type="Gene3D" id="3.40.50.2300">
    <property type="match status" value="2"/>
</dbReference>
<accession>A0ABP8M7W9</accession>
<evidence type="ECO:0000256" key="3">
    <source>
        <dbReference type="ARBA" id="ARBA00023163"/>
    </source>
</evidence>
<dbReference type="SMART" id="SM00354">
    <property type="entry name" value="HTH_LACI"/>
    <property type="match status" value="1"/>
</dbReference>
<organism evidence="6 7">
    <name type="scientific">Ravibacter arvi</name>
    <dbReference type="NCBI Taxonomy" id="2051041"/>
    <lineage>
        <taxon>Bacteria</taxon>
        <taxon>Pseudomonadati</taxon>
        <taxon>Bacteroidota</taxon>
        <taxon>Cytophagia</taxon>
        <taxon>Cytophagales</taxon>
        <taxon>Spirosomataceae</taxon>
        <taxon>Ravibacter</taxon>
    </lineage>
</organism>
<dbReference type="Pfam" id="PF00532">
    <property type="entry name" value="Peripla_BP_1"/>
    <property type="match status" value="1"/>
</dbReference>
<dbReference type="InterPro" id="IPR028082">
    <property type="entry name" value="Peripla_BP_I"/>
</dbReference>
<evidence type="ECO:0000256" key="1">
    <source>
        <dbReference type="ARBA" id="ARBA00023015"/>
    </source>
</evidence>
<dbReference type="InterPro" id="IPR010982">
    <property type="entry name" value="Lambda_DNA-bd_dom_sf"/>
</dbReference>
<dbReference type="PROSITE" id="PS50943">
    <property type="entry name" value="HTH_CROC1"/>
    <property type="match status" value="1"/>
</dbReference>
<protein>
    <submittedName>
        <fullName evidence="6">LacI family DNA-binding transcriptional regulator</fullName>
    </submittedName>
</protein>
<sequence>MTRQTVTIKELAKELGISKSTVSRALRDSSEIGAETKARVLELARARHYTPNPFALSLLNHRTYSIGVIVPDISNPFFSSVIGGIEDVAYQRGYQVMIFQSHDVYEREVSGTRHIASRRVDGLLVSIASGTLEHNHFRELAENGIPIVFFDRAVEEIQTHKVLVDDYGGAFQATEHLIREGCRRIAHIAGHLSLAISRNRAQGYKDALIKYGLEVRDEWIVTGDFRHEVGADAAYQLMALKQRPDAIFAASDRIAIGAHAALRQLGYKMPADVALMGFSDLAFSSLIDPPLSTMVQPTFEMGRQSAELLLDMIETKKPHMFYETRVLKPELMVRESSRKGGKWIEPTGFEIQD</sequence>
<dbReference type="InterPro" id="IPR001387">
    <property type="entry name" value="Cro/C1-type_HTH"/>
</dbReference>
<dbReference type="InterPro" id="IPR000843">
    <property type="entry name" value="HTH_LacI"/>
</dbReference>
<dbReference type="Pfam" id="PF00356">
    <property type="entry name" value="LacI"/>
    <property type="match status" value="1"/>
</dbReference>
<proteinExistence type="predicted"/>
<dbReference type="PANTHER" id="PTHR30146">
    <property type="entry name" value="LACI-RELATED TRANSCRIPTIONAL REPRESSOR"/>
    <property type="match status" value="1"/>
</dbReference>
<keyword evidence="7" id="KW-1185">Reference proteome</keyword>
<dbReference type="SUPFAM" id="SSF47413">
    <property type="entry name" value="lambda repressor-like DNA-binding domains"/>
    <property type="match status" value="1"/>
</dbReference>
<evidence type="ECO:0000313" key="6">
    <source>
        <dbReference type="EMBL" id="GAA4444091.1"/>
    </source>
</evidence>